<dbReference type="PROSITE" id="PS51350">
    <property type="entry name" value="PTS_HPR_DOM"/>
    <property type="match status" value="1"/>
</dbReference>
<dbReference type="RefSeq" id="WP_089523261.1">
    <property type="nucleotide sequence ID" value="NZ_NMUQ01000001.1"/>
</dbReference>
<proteinExistence type="predicted"/>
<feature type="domain" description="HPr" evidence="1">
    <location>
        <begin position="1"/>
        <end position="85"/>
    </location>
</feature>
<dbReference type="AlphaFoldDB" id="A0A229P279"/>
<dbReference type="Gene3D" id="3.30.1340.10">
    <property type="entry name" value="HPr-like"/>
    <property type="match status" value="1"/>
</dbReference>
<dbReference type="OrthoDB" id="2619788at2"/>
<dbReference type="PRINTS" id="PR00107">
    <property type="entry name" value="PHOSPHOCPHPR"/>
</dbReference>
<reference evidence="2 3" key="1">
    <citation type="submission" date="2017-07" db="EMBL/GenBank/DDBJ databases">
        <title>Paenibacillus herberti R33 genome sequencing and assembly.</title>
        <authorList>
            <person name="Su W."/>
        </authorList>
    </citation>
    <scope>NUCLEOTIDE SEQUENCE [LARGE SCALE GENOMIC DNA]</scope>
    <source>
        <strain evidence="2 3">R33</strain>
    </source>
</reference>
<evidence type="ECO:0000313" key="3">
    <source>
        <dbReference type="Proteomes" id="UP000215145"/>
    </source>
</evidence>
<gene>
    <name evidence="2" type="ORF">CGZ75_05620</name>
</gene>
<accession>A0A229P279</accession>
<dbReference type="InterPro" id="IPR000032">
    <property type="entry name" value="HPr-like"/>
</dbReference>
<dbReference type="Pfam" id="PF00381">
    <property type="entry name" value="PTS-HPr"/>
    <property type="match status" value="1"/>
</dbReference>
<dbReference type="Proteomes" id="UP000215145">
    <property type="component" value="Unassembled WGS sequence"/>
</dbReference>
<protein>
    <recommendedName>
        <fullName evidence="1">HPr domain-containing protein</fullName>
    </recommendedName>
</protein>
<evidence type="ECO:0000259" key="1">
    <source>
        <dbReference type="PROSITE" id="PS51350"/>
    </source>
</evidence>
<dbReference type="SUPFAM" id="SSF55594">
    <property type="entry name" value="HPr-like"/>
    <property type="match status" value="1"/>
</dbReference>
<organism evidence="2 3">
    <name type="scientific">Paenibacillus herberti</name>
    <dbReference type="NCBI Taxonomy" id="1619309"/>
    <lineage>
        <taxon>Bacteria</taxon>
        <taxon>Bacillati</taxon>
        <taxon>Bacillota</taxon>
        <taxon>Bacilli</taxon>
        <taxon>Bacillales</taxon>
        <taxon>Paenibacillaceae</taxon>
        <taxon>Paenibacillus</taxon>
    </lineage>
</organism>
<name>A0A229P279_9BACL</name>
<dbReference type="InterPro" id="IPR035895">
    <property type="entry name" value="HPr-like_sf"/>
</dbReference>
<sequence length="85" mass="9661">MRAHEFVIQRDFHREDLTRLSGEAARFQSDIKLEFCSGDNCNIVDVKSLLGMLLLPIRMGTPVMLRVEGKDEGAAFSYMLEELAK</sequence>
<dbReference type="EMBL" id="NMUQ01000001">
    <property type="protein sequence ID" value="OXM16177.1"/>
    <property type="molecule type" value="Genomic_DNA"/>
</dbReference>
<comment type="caution">
    <text evidence="2">The sequence shown here is derived from an EMBL/GenBank/DDBJ whole genome shotgun (WGS) entry which is preliminary data.</text>
</comment>
<evidence type="ECO:0000313" key="2">
    <source>
        <dbReference type="EMBL" id="OXM16177.1"/>
    </source>
</evidence>
<keyword evidence="3" id="KW-1185">Reference proteome</keyword>